<proteinExistence type="predicted"/>
<feature type="compositionally biased region" description="Basic and acidic residues" evidence="1">
    <location>
        <begin position="574"/>
        <end position="587"/>
    </location>
</feature>
<evidence type="ECO:0000313" key="4">
    <source>
        <dbReference type="Proteomes" id="UP001432401"/>
    </source>
</evidence>
<protein>
    <submittedName>
        <fullName evidence="3">Uncharacterized protein</fullName>
    </submittedName>
</protein>
<feature type="compositionally biased region" description="Low complexity" evidence="1">
    <location>
        <begin position="230"/>
        <end position="248"/>
    </location>
</feature>
<feature type="compositionally biased region" description="Basic and acidic residues" evidence="1">
    <location>
        <begin position="186"/>
        <end position="205"/>
    </location>
</feature>
<evidence type="ECO:0000256" key="1">
    <source>
        <dbReference type="SAM" id="MobiDB-lite"/>
    </source>
</evidence>
<evidence type="ECO:0000313" key="3">
    <source>
        <dbReference type="EMBL" id="MES0833561.1"/>
    </source>
</evidence>
<reference evidence="3 4" key="1">
    <citation type="submission" date="2024-06" db="EMBL/GenBank/DDBJ databases">
        <authorList>
            <person name="Bataeva Y.V."/>
            <person name="Grigorian L.N."/>
            <person name="Solomentsev V.I."/>
        </authorList>
    </citation>
    <scope>NUCLEOTIDE SEQUENCE [LARGE SCALE GENOMIC DNA]</scope>
    <source>
        <strain evidence="4">SCPM-O-B-12605 (RCAM04882)</strain>
    </source>
</reference>
<feature type="compositionally biased region" description="Basic and acidic residues" evidence="1">
    <location>
        <begin position="293"/>
        <end position="317"/>
    </location>
</feature>
<keyword evidence="2" id="KW-1133">Transmembrane helix</keyword>
<evidence type="ECO:0000256" key="2">
    <source>
        <dbReference type="SAM" id="Phobius"/>
    </source>
</evidence>
<feature type="compositionally biased region" description="Acidic residues" evidence="1">
    <location>
        <begin position="338"/>
        <end position="348"/>
    </location>
</feature>
<feature type="compositionally biased region" description="Low complexity" evidence="1">
    <location>
        <begin position="500"/>
        <end position="518"/>
    </location>
</feature>
<feature type="region of interest" description="Disordered" evidence="1">
    <location>
        <begin position="116"/>
        <end position="587"/>
    </location>
</feature>
<feature type="compositionally biased region" description="Acidic residues" evidence="1">
    <location>
        <begin position="451"/>
        <end position="460"/>
    </location>
</feature>
<keyword evidence="4" id="KW-1185">Reference proteome</keyword>
<organism evidence="3 4">
    <name type="scientific">Nocardiopsis tropica</name>
    <dbReference type="NCBI Taxonomy" id="109330"/>
    <lineage>
        <taxon>Bacteria</taxon>
        <taxon>Bacillati</taxon>
        <taxon>Actinomycetota</taxon>
        <taxon>Actinomycetes</taxon>
        <taxon>Streptosporangiales</taxon>
        <taxon>Nocardiopsidaceae</taxon>
        <taxon>Nocardiopsis</taxon>
    </lineage>
</organism>
<dbReference type="EMBL" id="JBEQNB010000003">
    <property type="protein sequence ID" value="MES0833561.1"/>
    <property type="molecule type" value="Genomic_DNA"/>
</dbReference>
<feature type="compositionally biased region" description="Low complexity" evidence="1">
    <location>
        <begin position="72"/>
        <end position="85"/>
    </location>
</feature>
<keyword evidence="2" id="KW-0812">Transmembrane</keyword>
<feature type="compositionally biased region" description="Basic and acidic residues" evidence="1">
    <location>
        <begin position="119"/>
        <end position="129"/>
    </location>
</feature>
<comment type="caution">
    <text evidence="3">The sequence shown here is derived from an EMBL/GenBank/DDBJ whole genome shotgun (WGS) entry which is preliminary data.</text>
</comment>
<keyword evidence="2" id="KW-0472">Membrane</keyword>
<feature type="compositionally biased region" description="Low complexity" evidence="1">
    <location>
        <begin position="157"/>
        <end position="168"/>
    </location>
</feature>
<sequence length="587" mass="58851">MILSILATVAVLAAIAVIAAALALAETVLVYIALGLAGASVLLLLGGMVQGRIAESRTGRPGTDGLGKSSVPTGAATPAATAAGPHVVPEYSGRVPVPAQGPVREAPAQDTPVWAAADDAGHGEPEYDVPRWQTPTAHEWPEPDTTPAGGTVHAGFPAEANPAAPASEARTDGEPADTAVTADIPQARERAGEDGEAPFRLHTGDDGPEPDPAPFTYSIPGQGSSHEDGAAPVDATADPDDGVAGAGTPEADAFSYRIPGEADRTERAEDDPETGAPDTEQAPAPDVSADGDGEARPNADEALRAEQAVEHAEADSERGEDEPATGGDAGPGSTADGEGPDPEPDTDDTAAQGEREHASSEAEPVPSAHTDTDTDTDTDTNVSAEARAPEAQDADADPVPEDGGRVEDAPAAGTGGAAEAADTGDPAPEAESADDADGAFTYRLPGRGDAAEEGADEAESDRETADAGRTSAFSYRLPQPEDGGAVAERSDRDGDDDAEGAPAADGTADAGDPDTTPAPTRPEPEGDAADGPGDGAGDAEPDGSERPAKAEDEDAEDDHAVAYAAVLDGDTDLDGGKDPDKDPDKVH</sequence>
<feature type="transmembrane region" description="Helical" evidence="2">
    <location>
        <begin position="29"/>
        <end position="49"/>
    </location>
</feature>
<dbReference type="Proteomes" id="UP001432401">
    <property type="component" value="Unassembled WGS sequence"/>
</dbReference>
<name>A0ABV1ZR16_9ACTN</name>
<gene>
    <name evidence="3" type="ORF">ABUK86_07240</name>
</gene>
<dbReference type="RefSeq" id="WP_352982944.1">
    <property type="nucleotide sequence ID" value="NZ_JBEQNA010000002.1"/>
</dbReference>
<accession>A0ABV1ZR16</accession>
<feature type="compositionally biased region" description="Low complexity" evidence="1">
    <location>
        <begin position="409"/>
        <end position="430"/>
    </location>
</feature>
<feature type="region of interest" description="Disordered" evidence="1">
    <location>
        <begin position="55"/>
        <end position="87"/>
    </location>
</feature>